<dbReference type="EMBL" id="QNRR01000008">
    <property type="protein sequence ID" value="RBP40556.1"/>
    <property type="molecule type" value="Genomic_DNA"/>
</dbReference>
<reference evidence="2 3" key="1">
    <citation type="submission" date="2018-06" db="EMBL/GenBank/DDBJ databases">
        <title>Genomic Encyclopedia of Type Strains, Phase IV (KMG-IV): sequencing the most valuable type-strain genomes for metagenomic binning, comparative biology and taxonomic classification.</title>
        <authorList>
            <person name="Goeker M."/>
        </authorList>
    </citation>
    <scope>NUCLEOTIDE SEQUENCE [LARGE SCALE GENOMIC DNA]</scope>
    <source>
        <strain evidence="2 3">DSM 25532</strain>
    </source>
</reference>
<gene>
    <name evidence="2" type="ORF">DES53_108263</name>
</gene>
<accession>A0A366HDR9</accession>
<comment type="caution">
    <text evidence="2">The sequence shown here is derived from an EMBL/GenBank/DDBJ whole genome shotgun (WGS) entry which is preliminary data.</text>
</comment>
<keyword evidence="3" id="KW-1185">Reference proteome</keyword>
<keyword evidence="1" id="KW-0812">Transmembrane</keyword>
<name>A0A366HDR9_9BACT</name>
<sequence>MGAEPHRDVVLKSYAGVDFPASLQTIYLHSRSMKATPFQVVFAENWMAKVWKVGFVAATISTSIIHFIPTFGVLGFSISSFVLVFVILVGGLIAYFASLIFGSCILPPVYRWRERINGAPFETGDVVEILKKPHRGRTARMVSPGNPQYGACVRLSDSGDGSATLNVEWHAIRRLSKAEQDIGANGEKSPLLAQLDHSPKQ</sequence>
<proteinExistence type="predicted"/>
<feature type="transmembrane region" description="Helical" evidence="1">
    <location>
        <begin position="82"/>
        <end position="106"/>
    </location>
</feature>
<evidence type="ECO:0000313" key="2">
    <source>
        <dbReference type="EMBL" id="RBP40556.1"/>
    </source>
</evidence>
<evidence type="ECO:0000313" key="3">
    <source>
        <dbReference type="Proteomes" id="UP000253426"/>
    </source>
</evidence>
<protein>
    <submittedName>
        <fullName evidence="2">Uncharacterized protein</fullName>
    </submittedName>
</protein>
<evidence type="ECO:0000256" key="1">
    <source>
        <dbReference type="SAM" id="Phobius"/>
    </source>
</evidence>
<keyword evidence="1" id="KW-0472">Membrane</keyword>
<dbReference type="RefSeq" id="WP_113960412.1">
    <property type="nucleotide sequence ID" value="NZ_QNRR01000008.1"/>
</dbReference>
<dbReference type="OrthoDB" id="4426699at2"/>
<keyword evidence="1" id="KW-1133">Transmembrane helix</keyword>
<feature type="transmembrane region" description="Helical" evidence="1">
    <location>
        <begin position="53"/>
        <end position="76"/>
    </location>
</feature>
<organism evidence="2 3">
    <name type="scientific">Roseimicrobium gellanilyticum</name>
    <dbReference type="NCBI Taxonomy" id="748857"/>
    <lineage>
        <taxon>Bacteria</taxon>
        <taxon>Pseudomonadati</taxon>
        <taxon>Verrucomicrobiota</taxon>
        <taxon>Verrucomicrobiia</taxon>
        <taxon>Verrucomicrobiales</taxon>
        <taxon>Verrucomicrobiaceae</taxon>
        <taxon>Roseimicrobium</taxon>
    </lineage>
</organism>
<dbReference type="Proteomes" id="UP000253426">
    <property type="component" value="Unassembled WGS sequence"/>
</dbReference>
<dbReference type="AlphaFoldDB" id="A0A366HDR9"/>